<accession>A0AAV1UMX0</accession>
<organism evidence="1 2">
    <name type="scientific">Peronospora matthiolae</name>
    <dbReference type="NCBI Taxonomy" id="2874970"/>
    <lineage>
        <taxon>Eukaryota</taxon>
        <taxon>Sar</taxon>
        <taxon>Stramenopiles</taxon>
        <taxon>Oomycota</taxon>
        <taxon>Peronosporomycetes</taxon>
        <taxon>Peronosporales</taxon>
        <taxon>Peronosporaceae</taxon>
        <taxon>Peronospora</taxon>
    </lineage>
</organism>
<evidence type="ECO:0000313" key="1">
    <source>
        <dbReference type="EMBL" id="CAK7934972.1"/>
    </source>
</evidence>
<dbReference type="Proteomes" id="UP001162060">
    <property type="component" value="Unassembled WGS sequence"/>
</dbReference>
<name>A0AAV1UMX0_9STRA</name>
<dbReference type="AlphaFoldDB" id="A0AAV1UMX0"/>
<protein>
    <submittedName>
        <fullName evidence="1">Uncharacterized protein</fullName>
    </submittedName>
</protein>
<dbReference type="EMBL" id="CAKLBY020000219">
    <property type="protein sequence ID" value="CAK7934972.1"/>
    <property type="molecule type" value="Genomic_DNA"/>
</dbReference>
<reference evidence="1" key="1">
    <citation type="submission" date="2024-01" db="EMBL/GenBank/DDBJ databases">
        <authorList>
            <person name="Webb A."/>
        </authorList>
    </citation>
    <scope>NUCLEOTIDE SEQUENCE</scope>
    <source>
        <strain evidence="1">Pm1</strain>
    </source>
</reference>
<sequence length="133" mass="14499">MEAATAAANTEHDVDDDSKKVKEWWGRPGWGHRWGGYGWRRPGLGTVVAGVDTVAAGDGCGRHTSTNTHRHACNLPHSHTDGTEQKARLRKCTGPIKWKSACSFSLGFSQRLLVSSSNVCSEVATLVQAYRIH</sequence>
<evidence type="ECO:0000313" key="2">
    <source>
        <dbReference type="Proteomes" id="UP001162060"/>
    </source>
</evidence>
<proteinExistence type="predicted"/>
<comment type="caution">
    <text evidence="1">The sequence shown here is derived from an EMBL/GenBank/DDBJ whole genome shotgun (WGS) entry which is preliminary data.</text>
</comment>
<gene>
    <name evidence="1" type="ORF">PM001_LOCUS20122</name>
</gene>